<keyword evidence="4" id="KW-0479">Metal-binding</keyword>
<dbReference type="OMA" id="LCCFHRL"/>
<keyword evidence="5 8" id="KW-0863">Zinc-finger</keyword>
<name>A0A2R6RE19_ACTCC</name>
<dbReference type="GO" id="GO:0005737">
    <property type="term" value="C:cytoplasm"/>
    <property type="evidence" value="ECO:0007669"/>
    <property type="project" value="TreeGrafter"/>
</dbReference>
<dbReference type="PROSITE" id="PS50089">
    <property type="entry name" value="ZF_RING_2"/>
    <property type="match status" value="1"/>
</dbReference>
<dbReference type="GO" id="GO:0008270">
    <property type="term" value="F:zinc ion binding"/>
    <property type="evidence" value="ECO:0007669"/>
    <property type="project" value="UniProtKB-KW"/>
</dbReference>
<dbReference type="InterPro" id="IPR045737">
    <property type="entry name" value="RKP_N"/>
</dbReference>
<evidence type="ECO:0000256" key="5">
    <source>
        <dbReference type="ARBA" id="ARBA00022771"/>
    </source>
</evidence>
<dbReference type="OrthoDB" id="258495at2759"/>
<keyword evidence="12" id="KW-1185">Reference proteome</keyword>
<reference evidence="11 12" key="1">
    <citation type="submission" date="2017-07" db="EMBL/GenBank/DDBJ databases">
        <title>An improved, manually edited Actinidia chinensis var. chinensis (kiwifruit) genome highlights the challenges associated with draft genomes and gene prediction in plants.</title>
        <authorList>
            <person name="Pilkington S."/>
            <person name="Crowhurst R."/>
            <person name="Hilario E."/>
            <person name="Nardozza S."/>
            <person name="Fraser L."/>
            <person name="Peng Y."/>
            <person name="Gunaseelan K."/>
            <person name="Simpson R."/>
            <person name="Tahir J."/>
            <person name="Deroles S."/>
            <person name="Templeton K."/>
            <person name="Luo Z."/>
            <person name="Davy M."/>
            <person name="Cheng C."/>
            <person name="Mcneilage M."/>
            <person name="Scaglione D."/>
            <person name="Liu Y."/>
            <person name="Zhang Q."/>
            <person name="Datson P."/>
            <person name="De Silva N."/>
            <person name="Gardiner S."/>
            <person name="Bassett H."/>
            <person name="Chagne D."/>
            <person name="Mccallum J."/>
            <person name="Dzierzon H."/>
            <person name="Deng C."/>
            <person name="Wang Y.-Y."/>
            <person name="Barron N."/>
            <person name="Manako K."/>
            <person name="Bowen J."/>
            <person name="Foster T."/>
            <person name="Erridge Z."/>
            <person name="Tiffin H."/>
            <person name="Waite C."/>
            <person name="Davies K."/>
            <person name="Grierson E."/>
            <person name="Laing W."/>
            <person name="Kirk R."/>
            <person name="Chen X."/>
            <person name="Wood M."/>
            <person name="Montefiori M."/>
            <person name="Brummell D."/>
            <person name="Schwinn K."/>
            <person name="Catanach A."/>
            <person name="Fullerton C."/>
            <person name="Li D."/>
            <person name="Meiyalaghan S."/>
            <person name="Nieuwenhuizen N."/>
            <person name="Read N."/>
            <person name="Prakash R."/>
            <person name="Hunter D."/>
            <person name="Zhang H."/>
            <person name="Mckenzie M."/>
            <person name="Knabel M."/>
            <person name="Harris A."/>
            <person name="Allan A."/>
            <person name="Chen A."/>
            <person name="Janssen B."/>
            <person name="Plunkett B."/>
            <person name="Dwamena C."/>
            <person name="Voogd C."/>
            <person name="Leif D."/>
            <person name="Lafferty D."/>
            <person name="Souleyre E."/>
            <person name="Varkonyi-Gasic E."/>
            <person name="Gambi F."/>
            <person name="Hanley J."/>
            <person name="Yao J.-L."/>
            <person name="Cheung J."/>
            <person name="David K."/>
            <person name="Warren B."/>
            <person name="Marsh K."/>
            <person name="Snowden K."/>
            <person name="Lin-Wang K."/>
            <person name="Brian L."/>
            <person name="Martinez-Sanchez M."/>
            <person name="Wang M."/>
            <person name="Ileperuma N."/>
            <person name="Macnee N."/>
            <person name="Campin R."/>
            <person name="Mcatee P."/>
            <person name="Drummond R."/>
            <person name="Espley R."/>
            <person name="Ireland H."/>
            <person name="Wu R."/>
            <person name="Atkinson R."/>
            <person name="Karunairetnam S."/>
            <person name="Bulley S."/>
            <person name="Chunkath S."/>
            <person name="Hanley Z."/>
            <person name="Storey R."/>
            <person name="Thrimawithana A."/>
            <person name="Thomson S."/>
            <person name="David C."/>
            <person name="Testolin R."/>
        </authorList>
    </citation>
    <scope>NUCLEOTIDE SEQUENCE [LARGE SCALE GENOMIC DNA]</scope>
    <source>
        <strain evidence="12">cv. Red5</strain>
        <tissue evidence="11">Young leaf</tissue>
    </source>
</reference>
<dbReference type="InterPro" id="IPR003877">
    <property type="entry name" value="SPRY_dom"/>
</dbReference>
<keyword evidence="6" id="KW-0833">Ubl conjugation pathway</keyword>
<dbReference type="PROSITE" id="PS50188">
    <property type="entry name" value="B302_SPRY"/>
    <property type="match status" value="1"/>
</dbReference>
<evidence type="ECO:0000256" key="2">
    <source>
        <dbReference type="ARBA" id="ARBA00012483"/>
    </source>
</evidence>
<dbReference type="CDD" id="cd12882">
    <property type="entry name" value="SPRY_RNF123"/>
    <property type="match status" value="1"/>
</dbReference>
<dbReference type="Proteomes" id="UP000241394">
    <property type="component" value="Chromosome LG7"/>
</dbReference>
<dbReference type="Pfam" id="PF25576">
    <property type="entry name" value="TPR_RNF123"/>
    <property type="match status" value="1"/>
</dbReference>
<proteinExistence type="predicted"/>
<dbReference type="InParanoid" id="A0A2R6RE19"/>
<evidence type="ECO:0000256" key="8">
    <source>
        <dbReference type="PROSITE-ProRule" id="PRU00175"/>
    </source>
</evidence>
<feature type="domain" description="B30.2/SPRY" evidence="10">
    <location>
        <begin position="65"/>
        <end position="269"/>
    </location>
</feature>
<dbReference type="Gramene" id="PSS26813">
    <property type="protein sequence ID" value="PSS26813"/>
    <property type="gene ID" value="CEY00_Acc08108"/>
</dbReference>
<feature type="domain" description="RING-type" evidence="9">
    <location>
        <begin position="1225"/>
        <end position="1259"/>
    </location>
</feature>
<dbReference type="GO" id="GO:0000151">
    <property type="term" value="C:ubiquitin ligase complex"/>
    <property type="evidence" value="ECO:0007669"/>
    <property type="project" value="InterPro"/>
</dbReference>
<dbReference type="FunCoup" id="A0A2R6RE19">
    <property type="interactions" value="2755"/>
</dbReference>
<dbReference type="GO" id="GO:0006511">
    <property type="term" value="P:ubiquitin-dependent protein catabolic process"/>
    <property type="evidence" value="ECO:0007669"/>
    <property type="project" value="InterPro"/>
</dbReference>
<dbReference type="CDD" id="cd16541">
    <property type="entry name" value="RING-HC_RNF123"/>
    <property type="match status" value="1"/>
</dbReference>
<evidence type="ECO:0000313" key="11">
    <source>
        <dbReference type="EMBL" id="PSS26813.1"/>
    </source>
</evidence>
<dbReference type="EC" id="2.3.2.27" evidence="2"/>
<organism evidence="11 12">
    <name type="scientific">Actinidia chinensis var. chinensis</name>
    <name type="common">Chinese soft-hair kiwi</name>
    <dbReference type="NCBI Taxonomy" id="1590841"/>
    <lineage>
        <taxon>Eukaryota</taxon>
        <taxon>Viridiplantae</taxon>
        <taxon>Streptophyta</taxon>
        <taxon>Embryophyta</taxon>
        <taxon>Tracheophyta</taxon>
        <taxon>Spermatophyta</taxon>
        <taxon>Magnoliopsida</taxon>
        <taxon>eudicotyledons</taxon>
        <taxon>Gunneridae</taxon>
        <taxon>Pentapetalae</taxon>
        <taxon>asterids</taxon>
        <taxon>Ericales</taxon>
        <taxon>Actinidiaceae</taxon>
        <taxon>Actinidia</taxon>
    </lineage>
</organism>
<protein>
    <recommendedName>
        <fullName evidence="2">RING-type E3 ubiquitin transferase</fullName>
        <ecNumber evidence="2">2.3.2.27</ecNumber>
    </recommendedName>
</protein>
<dbReference type="SUPFAM" id="SSF49899">
    <property type="entry name" value="Concanavalin A-like lectins/glucanases"/>
    <property type="match status" value="1"/>
</dbReference>
<dbReference type="Gene3D" id="3.30.40.10">
    <property type="entry name" value="Zinc/RING finger domain, C3HC4 (zinc finger)"/>
    <property type="match status" value="1"/>
</dbReference>
<dbReference type="InterPro" id="IPR001870">
    <property type="entry name" value="B30.2/SPRY"/>
</dbReference>
<sequence length="1273" mass="143845">MAEEGMRIAGFSSGLAVVLNREDKGGSSQKSRLISYCNDFGDQSVERTLEHIFDLPYKTINPLTRPIDTSLIRSIIKNEFLKYHVDLDTIVRNGDGVTTASDGCGCLVVAIEESSICGDIQIVKPPLLLESQAMFSSARANICVWKGKWMYEAILETSGIQQLGWATLSCPFTDHKGVGDADDSYAYDGKRISKWNKEAEPYGQLWVVGDVIGCCIDLDHDEISFYRNGSSLGIAFSGIRKMVPGLGYYPAISLSRGERCELNFGAHPFIYPIEGFLPIQAPTSTSHLATNLLHCLSRLLEMQRVERMEFSSVEKLRRLKRFVPFEELFHPVSHAICEEFFFALDAEAGSTEFIGWGPLLSLIMEVFGVHPPHDYMTLDRVLDVFLKFQSSRLMFEHIMNALSCGCKTASLVLTECPYSGSYPYLALVCHILRREDLMVLWWKSSDFELLLEGFLSMKSPNKQDLQCLIPSVWWPGSWEDMSYENSMMLTTTALAEAVIKIEEKHRDLCRLVMQFIPPMTPPQLPGSVFRTFLQNLLLKNRGADRNMPPPGVSSHSVLVSLFTVILHFLSEGFAMGDISVWMKGCGTNAGLDVGFLHRGGQQSFPLGLFLKNDPHRVDISRLGGSFSHLAKSHPVRDDQEELIQWEEGCIDEEEIRVTHSSRQKPCCCSSSDVDFSRISKKPIRYMARGSQVHCSSIPERSAHVATECSNGNLNDEITDKPSTSDQSESEFGYLSVQQMRIIPMESNLSSATLKEEELLDAMLLLYHLGPAPNFKQASSYMFHQSQSMSLLEETDKQIRERACGEQLKRLKEARSVYREEVMDCVRNCAWYRISLFSQWKQRGMYAACMWIVQFLLVVSKLDSVFLYIPEFYLETLVDCFHVLRKSDPPFVPAAIFIKQGLASFVTFVVTHFNDTRISSADLRDLLLQSISVLVQYKEFLVAFENNEAAIQRMPKALLSAFDNRSWIPVTNILLRLCKGSGFGSSKHGESSSSSFVFQRLLREACVHDEELFSAFLNRLFNTLSWAMTEFSISIREMQEKYKVLEFQQRKCSFIFDLSCNLARLLEFCTHEIPQAFLSGADTNLRRIIELIVFILNHITSAEDPEFFEQSLRRHGQSPEKVNRSMILAPLAGIILNLLDASAETECSEQNDVVGVFASMDCPDTILCGFQCLLEYNWAGSFSWNSYLPKMRQLEHLSTLLIRRTESRETETTGCVGDGDFNDVICCICYACEADAQFVPCSHMSCFGCISRHLLNCERCFFCNATVVEVVKNG</sequence>
<reference evidence="12" key="2">
    <citation type="journal article" date="2018" name="BMC Genomics">
        <title>A manually annotated Actinidia chinensis var. chinensis (kiwifruit) genome highlights the challenges associated with draft genomes and gene prediction in plants.</title>
        <authorList>
            <person name="Pilkington S.M."/>
            <person name="Crowhurst R."/>
            <person name="Hilario E."/>
            <person name="Nardozza S."/>
            <person name="Fraser L."/>
            <person name="Peng Y."/>
            <person name="Gunaseelan K."/>
            <person name="Simpson R."/>
            <person name="Tahir J."/>
            <person name="Deroles S.C."/>
            <person name="Templeton K."/>
            <person name="Luo Z."/>
            <person name="Davy M."/>
            <person name="Cheng C."/>
            <person name="McNeilage M."/>
            <person name="Scaglione D."/>
            <person name="Liu Y."/>
            <person name="Zhang Q."/>
            <person name="Datson P."/>
            <person name="De Silva N."/>
            <person name="Gardiner S.E."/>
            <person name="Bassett H."/>
            <person name="Chagne D."/>
            <person name="McCallum J."/>
            <person name="Dzierzon H."/>
            <person name="Deng C."/>
            <person name="Wang Y.Y."/>
            <person name="Barron L."/>
            <person name="Manako K."/>
            <person name="Bowen J."/>
            <person name="Foster T.M."/>
            <person name="Erridge Z.A."/>
            <person name="Tiffin H."/>
            <person name="Waite C.N."/>
            <person name="Davies K.M."/>
            <person name="Grierson E.P."/>
            <person name="Laing W.A."/>
            <person name="Kirk R."/>
            <person name="Chen X."/>
            <person name="Wood M."/>
            <person name="Montefiori M."/>
            <person name="Brummell D.A."/>
            <person name="Schwinn K.E."/>
            <person name="Catanach A."/>
            <person name="Fullerton C."/>
            <person name="Li D."/>
            <person name="Meiyalaghan S."/>
            <person name="Nieuwenhuizen N."/>
            <person name="Read N."/>
            <person name="Prakash R."/>
            <person name="Hunter D."/>
            <person name="Zhang H."/>
            <person name="McKenzie M."/>
            <person name="Knabel M."/>
            <person name="Harris A."/>
            <person name="Allan A.C."/>
            <person name="Gleave A."/>
            <person name="Chen A."/>
            <person name="Janssen B.J."/>
            <person name="Plunkett B."/>
            <person name="Ampomah-Dwamena C."/>
            <person name="Voogd C."/>
            <person name="Leif D."/>
            <person name="Lafferty D."/>
            <person name="Souleyre E.J.F."/>
            <person name="Varkonyi-Gasic E."/>
            <person name="Gambi F."/>
            <person name="Hanley J."/>
            <person name="Yao J.L."/>
            <person name="Cheung J."/>
            <person name="David K.M."/>
            <person name="Warren B."/>
            <person name="Marsh K."/>
            <person name="Snowden K.C."/>
            <person name="Lin-Wang K."/>
            <person name="Brian L."/>
            <person name="Martinez-Sanchez M."/>
            <person name="Wang M."/>
            <person name="Ileperuma N."/>
            <person name="Macnee N."/>
            <person name="Campin R."/>
            <person name="McAtee P."/>
            <person name="Drummond R.S.M."/>
            <person name="Espley R.V."/>
            <person name="Ireland H.S."/>
            <person name="Wu R."/>
            <person name="Atkinson R.G."/>
            <person name="Karunairetnam S."/>
            <person name="Bulley S."/>
            <person name="Chunkath S."/>
            <person name="Hanley Z."/>
            <person name="Storey R."/>
            <person name="Thrimawithana A.H."/>
            <person name="Thomson S."/>
            <person name="David C."/>
            <person name="Testolin R."/>
            <person name="Huang H."/>
            <person name="Hellens R.P."/>
            <person name="Schaffer R.J."/>
        </authorList>
    </citation>
    <scope>NUCLEOTIDE SEQUENCE [LARGE SCALE GENOMIC DNA]</scope>
    <source>
        <strain evidence="12">cv. Red5</strain>
    </source>
</reference>
<evidence type="ECO:0000256" key="6">
    <source>
        <dbReference type="ARBA" id="ARBA00022786"/>
    </source>
</evidence>
<dbReference type="EMBL" id="NKQK01000007">
    <property type="protein sequence ID" value="PSS26813.1"/>
    <property type="molecule type" value="Genomic_DNA"/>
</dbReference>
<comment type="caution">
    <text evidence="11">The sequence shown here is derived from an EMBL/GenBank/DDBJ whole genome shotgun (WGS) entry which is preliminary data.</text>
</comment>
<dbReference type="InterPro" id="IPR045129">
    <property type="entry name" value="RNF123/RKP/RSPRY1"/>
</dbReference>
<evidence type="ECO:0000259" key="9">
    <source>
        <dbReference type="PROSITE" id="PS50089"/>
    </source>
</evidence>
<comment type="catalytic activity">
    <reaction evidence="1">
        <text>S-ubiquitinyl-[E2 ubiquitin-conjugating enzyme]-L-cysteine + [acceptor protein]-L-lysine = [E2 ubiquitin-conjugating enzyme]-L-cysteine + N(6)-ubiquitinyl-[acceptor protein]-L-lysine.</text>
        <dbReference type="EC" id="2.3.2.27"/>
    </reaction>
</comment>
<dbReference type="PANTHER" id="PTHR13363">
    <property type="entry name" value="RING FINGER AND SRY DOMAIN-CONTAINING"/>
    <property type="match status" value="1"/>
</dbReference>
<evidence type="ECO:0000313" key="12">
    <source>
        <dbReference type="Proteomes" id="UP000241394"/>
    </source>
</evidence>
<dbReference type="Pfam" id="PF10408">
    <property type="entry name" value="Ufd2P_core"/>
    <property type="match status" value="1"/>
</dbReference>
<dbReference type="GO" id="GO:0034450">
    <property type="term" value="F:ubiquitin-ubiquitin ligase activity"/>
    <property type="evidence" value="ECO:0007669"/>
    <property type="project" value="InterPro"/>
</dbReference>
<dbReference type="FunFam" id="2.60.120.920:FF:000053">
    <property type="entry name" value="E3 ubiquitin-protein ligase RKP"/>
    <property type="match status" value="1"/>
</dbReference>
<evidence type="ECO:0000256" key="1">
    <source>
        <dbReference type="ARBA" id="ARBA00000900"/>
    </source>
</evidence>
<dbReference type="SUPFAM" id="SSF57850">
    <property type="entry name" value="RING/U-box"/>
    <property type="match status" value="1"/>
</dbReference>
<evidence type="ECO:0000259" key="10">
    <source>
        <dbReference type="PROSITE" id="PS50188"/>
    </source>
</evidence>
<keyword evidence="7" id="KW-0862">Zinc</keyword>
<dbReference type="InterPro" id="IPR013083">
    <property type="entry name" value="Znf_RING/FYVE/PHD"/>
</dbReference>
<evidence type="ECO:0000256" key="7">
    <source>
        <dbReference type="ARBA" id="ARBA00022833"/>
    </source>
</evidence>
<dbReference type="PANTHER" id="PTHR13363:SF5">
    <property type="entry name" value="E3 UBIQUITIN-PROTEIN LIGASE RNF123"/>
    <property type="match status" value="1"/>
</dbReference>
<evidence type="ECO:0000256" key="3">
    <source>
        <dbReference type="ARBA" id="ARBA00022679"/>
    </source>
</evidence>
<dbReference type="InterPro" id="IPR001841">
    <property type="entry name" value="Znf_RING"/>
</dbReference>
<dbReference type="InterPro" id="IPR013320">
    <property type="entry name" value="ConA-like_dom_sf"/>
</dbReference>
<dbReference type="InterPro" id="IPR057987">
    <property type="entry name" value="TPR_RNF123/RKP"/>
</dbReference>
<gene>
    <name evidence="11" type="ORF">CEY00_Acc08108</name>
</gene>
<dbReference type="InterPro" id="IPR043136">
    <property type="entry name" value="B30.2/SPRY_sf"/>
</dbReference>
<dbReference type="Gene3D" id="2.60.120.920">
    <property type="match status" value="1"/>
</dbReference>
<dbReference type="InterPro" id="IPR019474">
    <property type="entry name" value="Ub_conjug_fac_E4_core"/>
</dbReference>
<keyword evidence="3" id="KW-0808">Transferase</keyword>
<accession>A0A2R6RE19</accession>
<dbReference type="GO" id="GO:0016567">
    <property type="term" value="P:protein ubiquitination"/>
    <property type="evidence" value="ECO:0007669"/>
    <property type="project" value="InterPro"/>
</dbReference>
<dbReference type="AlphaFoldDB" id="A0A2R6RE19"/>
<dbReference type="Pfam" id="PF19322">
    <property type="entry name" value="RKP_N"/>
    <property type="match status" value="1"/>
</dbReference>
<dbReference type="Pfam" id="PF00622">
    <property type="entry name" value="SPRY"/>
    <property type="match status" value="1"/>
</dbReference>
<evidence type="ECO:0000256" key="4">
    <source>
        <dbReference type="ARBA" id="ARBA00022723"/>
    </source>
</evidence>
<dbReference type="SMART" id="SM00449">
    <property type="entry name" value="SPRY"/>
    <property type="match status" value="1"/>
</dbReference>
<dbReference type="STRING" id="1590841.A0A2R6RE19"/>
<dbReference type="InterPro" id="IPR035773">
    <property type="entry name" value="SPRY_RNF123"/>
</dbReference>